<feature type="compositionally biased region" description="Low complexity" evidence="15">
    <location>
        <begin position="1046"/>
        <end position="1059"/>
    </location>
</feature>
<feature type="binding site" evidence="13">
    <location>
        <position position="795"/>
    </location>
    <ligand>
        <name>Na(+)</name>
        <dbReference type="ChEBI" id="CHEBI:29101"/>
        <label>1</label>
    </ligand>
</feature>
<evidence type="ECO:0000313" key="19">
    <source>
        <dbReference type="WBParaSite" id="TCONS_00012208.p1"/>
    </source>
</evidence>
<keyword evidence="13" id="KW-0479">Metal-binding</keyword>
<dbReference type="GO" id="GO:0005524">
    <property type="term" value="F:ATP binding"/>
    <property type="evidence" value="ECO:0007669"/>
    <property type="project" value="UniProtKB-KW"/>
</dbReference>
<dbReference type="SMART" id="SM00220">
    <property type="entry name" value="S_TKc"/>
    <property type="match status" value="1"/>
</dbReference>
<keyword evidence="18" id="KW-1185">Reference proteome</keyword>
<dbReference type="InterPro" id="IPR000175">
    <property type="entry name" value="Na/ntran_symport"/>
</dbReference>
<feature type="binding site" evidence="13">
    <location>
        <position position="418"/>
    </location>
    <ligand>
        <name>Na(+)</name>
        <dbReference type="ChEBI" id="CHEBI:29101"/>
        <label>1</label>
    </ligand>
</feature>
<dbReference type="SUPFAM" id="SSF56112">
    <property type="entry name" value="Protein kinase-like (PK-like)"/>
    <property type="match status" value="1"/>
</dbReference>
<keyword evidence="5 16" id="KW-0812">Transmembrane</keyword>
<feature type="binding site" evidence="13">
    <location>
        <position position="420"/>
    </location>
    <ligand>
        <name>Na(+)</name>
        <dbReference type="ChEBI" id="CHEBI:29101"/>
        <label>1</label>
    </ligand>
</feature>
<dbReference type="GO" id="GO:0005886">
    <property type="term" value="C:plasma membrane"/>
    <property type="evidence" value="ECO:0007669"/>
    <property type="project" value="TreeGrafter"/>
</dbReference>
<feature type="binding site" evidence="13">
    <location>
        <position position="421"/>
    </location>
    <ligand>
        <name>Na(+)</name>
        <dbReference type="ChEBI" id="CHEBI:29101"/>
        <label>1</label>
    </ligand>
</feature>
<keyword evidence="13" id="KW-0915">Sodium</keyword>
<dbReference type="InterPro" id="IPR000719">
    <property type="entry name" value="Prot_kinase_dom"/>
</dbReference>
<evidence type="ECO:0000256" key="1">
    <source>
        <dbReference type="ARBA" id="ARBA00004141"/>
    </source>
</evidence>
<sequence length="1070" mass="120297">CHKIDEIDVGNKNDHSPAQGPVNIEIGKVIGQRYKIIKKLGEGGCGAVYKCLDINNGKYYALKAESNFVAGGTVLKLEAQIMKKLKGKVCNIRIVASGKKEKYCYIVMNLLGKNLSDLHNICGKFTLPTLIRIAIQCLHAIKQVHEIGVVHRDVKPSNFAIGNMGIGSKMIHILDFGLAREYIIYKNGKLEHRAGRDGALFRGTVKYCSINTHLRYEQGRCDDLWSLMYVLGEFIKILPWEDYCDDKETTLKLKKSTKDESLFPGYNNFVTITSYLKTLNYYSKPDYGKIASVFLKYMKDNNIKYTDPYDWEKKKCFSKNNVSEEETSVSNSKGKKKKDKNVTSTLESAEYDFADVFSLPNFENTDMKINFKNNDTFLLILLSKTTASNVSLEGTKTVEKEERGQWGGKIFFILTAVGCAVGLGNIWRFPYVAYENGGSAFLIPYFISSLLIGIPMLHFEMNYGQFVASGCGTGYKKLFPVGQGIGWVMVVSCVFIASFYIMIMAYILIYLVKIVTGQSDEYTSCNNPWNTLNCVSSIKNLKCLSNVTENSNNTKAIFLNNTCYYAKDDNGIIDIRNNYFTSINGSPVSATEEYFDRYILQRTEGFDNLGEFNVKVFTSLSVCWMIIFLFAWKGVKIMGKISLFTSVFPYIVIIAFLVKSCELEGAYEGMKFYILNPDFSRLLDYKTWLAASTQLIFSFGIGMGMMPTLASYNKKNHNVFTDVLIIGAADIFMSVVGGAVVFSILGFLATKTGKLIPEVVTSGATLAFVVYPEATSLMSYSDVWTFSYFLMLFLLGASTEICYVDLIATSFYDTFQSLRKHRTKIVLIICIVMYLCGVIFCFNGGIYYFTIFNEYTTGFNLVGITIIELLAITIFYGVNNYMKDIRSMIGNPKSKFATIFGPTGNFMKYCWLYITPSLLCLINIALIYSFATGHPSYGVGEKAVYLPSRAKYFGYTLTFSTFIPLIIFFFVNTFIYLSKGRSFKQLFKPMENWPSFGGKGRKLCGDNIEVGKKNKSTTNSKVTTKSDTEKLIKNKKKESCDKLSKTKGSSVSSLNSTSTMKTTPQKDSIL</sequence>
<dbReference type="PRINTS" id="PR00176">
    <property type="entry name" value="NANEUSMPORT"/>
</dbReference>
<reference evidence="19" key="1">
    <citation type="submission" date="2024-02" db="UniProtKB">
        <authorList>
            <consortium name="WormBaseParasite"/>
        </authorList>
    </citation>
    <scope>IDENTIFICATION</scope>
</reference>
<keyword evidence="6" id="KW-0547">Nucleotide-binding</keyword>
<evidence type="ECO:0000256" key="2">
    <source>
        <dbReference type="ARBA" id="ARBA00022448"/>
    </source>
</evidence>
<keyword evidence="3" id="KW-0723">Serine/threonine-protein kinase</keyword>
<evidence type="ECO:0000256" key="16">
    <source>
        <dbReference type="SAM" id="Phobius"/>
    </source>
</evidence>
<evidence type="ECO:0000256" key="15">
    <source>
        <dbReference type="SAM" id="MobiDB-lite"/>
    </source>
</evidence>
<protein>
    <submittedName>
        <fullName evidence="19">Transporter</fullName>
    </submittedName>
</protein>
<name>A0AAF5I2T6_STRER</name>
<keyword evidence="8" id="KW-0067">ATP-binding</keyword>
<dbReference type="FunFam" id="3.30.200.20:FF:000358">
    <property type="entry name" value="Tau tubulin kinase 2b"/>
    <property type="match status" value="1"/>
</dbReference>
<keyword evidence="14" id="KW-1015">Disulfide bond</keyword>
<keyword evidence="11 16" id="KW-0472">Membrane</keyword>
<dbReference type="AlphaFoldDB" id="A0AAF5I2T6"/>
<evidence type="ECO:0000313" key="18">
    <source>
        <dbReference type="Proteomes" id="UP000035681"/>
    </source>
</evidence>
<feature type="disulfide bond" evidence="14">
    <location>
        <begin position="525"/>
        <end position="534"/>
    </location>
</feature>
<feature type="transmembrane region" description="Helical" evidence="16">
    <location>
        <begin position="688"/>
        <end position="712"/>
    </location>
</feature>
<evidence type="ECO:0000256" key="8">
    <source>
        <dbReference type="ARBA" id="ARBA00022840"/>
    </source>
</evidence>
<dbReference type="InterPro" id="IPR037272">
    <property type="entry name" value="SNS_sf"/>
</dbReference>
<feature type="region of interest" description="Disordered" evidence="15">
    <location>
        <begin position="1036"/>
        <end position="1070"/>
    </location>
</feature>
<dbReference type="PANTHER" id="PTHR11616">
    <property type="entry name" value="SODIUM/CHLORIDE DEPENDENT TRANSPORTER"/>
    <property type="match status" value="1"/>
</dbReference>
<keyword evidence="7" id="KW-0418">Kinase</keyword>
<dbReference type="GO" id="GO:0005332">
    <property type="term" value="F:gamma-aminobutyric acid:sodium:chloride symporter activity"/>
    <property type="evidence" value="ECO:0007669"/>
    <property type="project" value="TreeGrafter"/>
</dbReference>
<dbReference type="PANTHER" id="PTHR11616:SF326">
    <property type="entry name" value="SODIUM-DEPENDENT TRANSPORTER SNF-5"/>
    <property type="match status" value="1"/>
</dbReference>
<evidence type="ECO:0000259" key="17">
    <source>
        <dbReference type="PROSITE" id="PS50011"/>
    </source>
</evidence>
<evidence type="ECO:0000256" key="6">
    <source>
        <dbReference type="ARBA" id="ARBA00022741"/>
    </source>
</evidence>
<feature type="transmembrane region" description="Helical" evidence="16">
    <location>
        <begin position="952"/>
        <end position="977"/>
    </location>
</feature>
<comment type="subcellular location">
    <subcellularLocation>
        <location evidence="1">Membrane</location>
        <topology evidence="1">Multi-pass membrane protein</topology>
    </subcellularLocation>
</comment>
<feature type="transmembrane region" description="Helical" evidence="16">
    <location>
        <begin position="439"/>
        <end position="459"/>
    </location>
</feature>
<feature type="transmembrane region" description="Helical" evidence="16">
    <location>
        <begin position="612"/>
        <end position="631"/>
    </location>
</feature>
<dbReference type="SUPFAM" id="SSF161070">
    <property type="entry name" value="SNF-like"/>
    <property type="match status" value="1"/>
</dbReference>
<evidence type="ECO:0000256" key="14">
    <source>
        <dbReference type="PIRSR" id="PIRSR600175-2"/>
    </source>
</evidence>
<feature type="transmembrane region" description="Helical" evidence="16">
    <location>
        <begin position="783"/>
        <end position="804"/>
    </location>
</feature>
<dbReference type="WBParaSite" id="TCONS_00012208.p1">
    <property type="protein sequence ID" value="TCONS_00012208.p1"/>
    <property type="gene ID" value="XLOC_007687"/>
</dbReference>
<feature type="transmembrane region" description="Helical" evidence="16">
    <location>
        <begin position="406"/>
        <end position="427"/>
    </location>
</feature>
<dbReference type="PROSITE" id="PS50267">
    <property type="entry name" value="NA_NEUROTRAN_SYMP_3"/>
    <property type="match status" value="1"/>
</dbReference>
<dbReference type="Proteomes" id="UP000035681">
    <property type="component" value="Unplaced"/>
</dbReference>
<evidence type="ECO:0000256" key="3">
    <source>
        <dbReference type="ARBA" id="ARBA00022527"/>
    </source>
</evidence>
<feature type="transmembrane region" description="Helical" evidence="16">
    <location>
        <begin position="825"/>
        <end position="849"/>
    </location>
</feature>
<evidence type="ECO:0000256" key="12">
    <source>
        <dbReference type="ARBA" id="ARBA00061588"/>
    </source>
</evidence>
<dbReference type="InterPro" id="IPR011009">
    <property type="entry name" value="Kinase-like_dom_sf"/>
</dbReference>
<evidence type="ECO:0000256" key="9">
    <source>
        <dbReference type="ARBA" id="ARBA00022847"/>
    </source>
</evidence>
<dbReference type="PROSITE" id="PS50011">
    <property type="entry name" value="PROTEIN_KINASE_DOM"/>
    <property type="match status" value="1"/>
</dbReference>
<dbReference type="GO" id="GO:0046872">
    <property type="term" value="F:metal ion binding"/>
    <property type="evidence" value="ECO:0007669"/>
    <property type="project" value="UniProtKB-KW"/>
</dbReference>
<feature type="transmembrane region" description="Helical" evidence="16">
    <location>
        <begin position="755"/>
        <end position="771"/>
    </location>
</feature>
<keyword evidence="9" id="KW-0769">Symport</keyword>
<evidence type="ECO:0000256" key="7">
    <source>
        <dbReference type="ARBA" id="ARBA00022777"/>
    </source>
</evidence>
<dbReference type="Gene3D" id="1.10.510.10">
    <property type="entry name" value="Transferase(Phosphotransferase) domain 1"/>
    <property type="match status" value="1"/>
</dbReference>
<evidence type="ECO:0000256" key="5">
    <source>
        <dbReference type="ARBA" id="ARBA00022692"/>
    </source>
</evidence>
<keyword evidence="10 16" id="KW-1133">Transmembrane helix</keyword>
<feature type="transmembrane region" description="Helical" evidence="16">
    <location>
        <begin position="724"/>
        <end position="748"/>
    </location>
</feature>
<feature type="compositionally biased region" description="Polar residues" evidence="15">
    <location>
        <begin position="1060"/>
        <end position="1070"/>
    </location>
</feature>
<evidence type="ECO:0000256" key="4">
    <source>
        <dbReference type="ARBA" id="ARBA00022679"/>
    </source>
</evidence>
<keyword evidence="4" id="KW-0808">Transferase</keyword>
<feature type="domain" description="Protein kinase" evidence="17">
    <location>
        <begin position="34"/>
        <end position="295"/>
    </location>
</feature>
<feature type="transmembrane region" description="Helical" evidence="16">
    <location>
        <begin position="637"/>
        <end position="658"/>
    </location>
</feature>
<evidence type="ECO:0000256" key="10">
    <source>
        <dbReference type="ARBA" id="ARBA00022989"/>
    </source>
</evidence>
<comment type="similarity">
    <text evidence="12">Belongs to the protein kinase superfamily. CK1 Ser/Thr protein kinase family.</text>
</comment>
<feature type="binding site" evidence="13">
    <location>
        <position position="425"/>
    </location>
    <ligand>
        <name>Na(+)</name>
        <dbReference type="ChEBI" id="CHEBI:29101"/>
        <label>1</label>
    </ligand>
</feature>
<dbReference type="GO" id="GO:0004674">
    <property type="term" value="F:protein serine/threonine kinase activity"/>
    <property type="evidence" value="ECO:0007669"/>
    <property type="project" value="UniProtKB-KW"/>
</dbReference>
<evidence type="ECO:0000256" key="13">
    <source>
        <dbReference type="PIRSR" id="PIRSR600175-1"/>
    </source>
</evidence>
<feature type="binding site" evidence="13">
    <location>
        <position position="698"/>
    </location>
    <ligand>
        <name>Na(+)</name>
        <dbReference type="ChEBI" id="CHEBI:29101"/>
        <label>1</label>
    </ligand>
</feature>
<feature type="transmembrane region" description="Helical" evidence="16">
    <location>
        <begin position="910"/>
        <end position="932"/>
    </location>
</feature>
<dbReference type="GO" id="GO:0015630">
    <property type="term" value="C:microtubule cytoskeleton"/>
    <property type="evidence" value="ECO:0007669"/>
    <property type="project" value="UniProtKB-ARBA"/>
</dbReference>
<feature type="transmembrane region" description="Helical" evidence="16">
    <location>
        <begin position="855"/>
        <end position="878"/>
    </location>
</feature>
<organism evidence="18 19">
    <name type="scientific">Strongyloides stercoralis</name>
    <name type="common">Threadworm</name>
    <dbReference type="NCBI Taxonomy" id="6248"/>
    <lineage>
        <taxon>Eukaryota</taxon>
        <taxon>Metazoa</taxon>
        <taxon>Ecdysozoa</taxon>
        <taxon>Nematoda</taxon>
        <taxon>Chromadorea</taxon>
        <taxon>Rhabditida</taxon>
        <taxon>Tylenchina</taxon>
        <taxon>Panagrolaimomorpha</taxon>
        <taxon>Strongyloidoidea</taxon>
        <taxon>Strongyloididae</taxon>
        <taxon>Strongyloides</taxon>
    </lineage>
</organism>
<feature type="transmembrane region" description="Helical" evidence="16">
    <location>
        <begin position="485"/>
        <end position="512"/>
    </location>
</feature>
<dbReference type="Pfam" id="PF00209">
    <property type="entry name" value="SNF"/>
    <property type="match status" value="1"/>
</dbReference>
<evidence type="ECO:0000256" key="11">
    <source>
        <dbReference type="ARBA" id="ARBA00023136"/>
    </source>
</evidence>
<dbReference type="Pfam" id="PF00069">
    <property type="entry name" value="Pkinase"/>
    <property type="match status" value="1"/>
</dbReference>
<dbReference type="GO" id="GO:0043005">
    <property type="term" value="C:neuron projection"/>
    <property type="evidence" value="ECO:0007669"/>
    <property type="project" value="TreeGrafter"/>
</dbReference>
<keyword evidence="2" id="KW-0813">Transport</keyword>
<proteinExistence type="inferred from homology"/>
<accession>A0AAF5I2T6</accession>